<feature type="region of interest" description="Disordered" evidence="2">
    <location>
        <begin position="29"/>
        <end position="102"/>
    </location>
</feature>
<dbReference type="VEuPathDB" id="CryptoDB:ChTU502y2012_401g0110"/>
<dbReference type="Proteomes" id="UP000199752">
    <property type="component" value="Chromosome 3"/>
</dbReference>
<dbReference type="EMBL" id="LN877949">
    <property type="protein sequence ID" value="CUV05257.1"/>
    <property type="molecule type" value="Genomic_DNA"/>
</dbReference>
<evidence type="ECO:0000313" key="5">
    <source>
        <dbReference type="Proteomes" id="UP001429100"/>
    </source>
</evidence>
<reference evidence="3" key="2">
    <citation type="submission" date="2015-08" db="EMBL/GenBank/DDBJ databases">
        <authorList>
            <person name="Babu N.S."/>
            <person name="Beckwith C.J."/>
            <person name="Beseler K.G."/>
            <person name="Brison A."/>
            <person name="Carone J.V."/>
            <person name="Caskin T.P."/>
            <person name="Diamond M."/>
            <person name="Durham M.E."/>
            <person name="Foxe J.M."/>
            <person name="Go M."/>
            <person name="Henderson B.A."/>
            <person name="Jones I.B."/>
            <person name="McGettigan J.A."/>
            <person name="Micheletti S.J."/>
            <person name="Nasrallah M.E."/>
            <person name="Ortiz D."/>
            <person name="Piller C.R."/>
            <person name="Privatt S.R."/>
            <person name="Schneider S.L."/>
            <person name="Sharp S."/>
            <person name="Smith T.C."/>
            <person name="Stanton J.D."/>
            <person name="Ullery H.E."/>
            <person name="Wilson R.J."/>
            <person name="Serrano M.G."/>
            <person name="Buck G."/>
            <person name="Lee V."/>
            <person name="Wang Y."/>
            <person name="Carvalho R."/>
            <person name="Voegtly L."/>
            <person name="Shi R."/>
            <person name="Duckworth R."/>
            <person name="Johnson A."/>
            <person name="Loviza R."/>
            <person name="Walstead R."/>
            <person name="Shah Z."/>
            <person name="Kiflezghi M."/>
            <person name="Wade K."/>
            <person name="Ball S.L."/>
            <person name="Bradley K.W."/>
            <person name="Asai D.J."/>
            <person name="Bowman C.A."/>
            <person name="Russell D.A."/>
            <person name="Pope W.H."/>
            <person name="Jacobs-Sera D."/>
            <person name="Hendrix R.W."/>
            <person name="Hatfull G.F."/>
        </authorList>
    </citation>
    <scope>NUCLEOTIDE SEQUENCE [LARGE SCALE GENOMIC DNA]</scope>
</reference>
<feature type="coiled-coil region" evidence="1">
    <location>
        <begin position="185"/>
        <end position="219"/>
    </location>
</feature>
<sequence length="785" mass="91616">MRESINSVHSELFPKTKLGAEFLPLNKKENIPGKKVESIKKDNSEKKISDTKENEEINEKMTKEKKTSKKQVQYSSSDSSSNPSPRIKKNSSEIASDESASIYTDSSDKIGKKINAKQFSRNKHEIKNEVHNIGKKVSESKKLKVSENVPDDLRAQFELAVNKVRAYIEKEYIDRMCEIDSENAIKLQRELNKILQSERDALEREKFNFEKRLREEMEREMHATIEIAAVENKKKADVSLAEIRKDIESHYIARQKEVEQELSKKKELLEEEYLRKSSEFSDIISKRKAELEEEYNDKKSEYLEGISRRKKELEEDFEERKKSLESTFNERASALESIYNERMNALENQYEENLKIKLEAEVAKSQAKQQTSIIEKEKEFIQGKILVESLKEQLEKMTIQKNELENMSSSTISNMKNYMKELQDSSEIQKSQIGTLEKTVKALYVKEQETMELVNQANEKISNMMDLKEAKKIAYNSLLKGMAVQLLDETLRVHYKQNYLKKGFEILKKQISRPKIVSTNEDGKGLKGNDLTLFLLRKEQLSLFAENENLMSQVEDLRVKHLEELKKTQESFMMYKKDLERDSNTETNVALYETSMLHFAYIINTKIRLQMVDAFWRIQTQPSKRNLVETEEVKRESLTKPMDLNSRDKLFGNFLSSLYRISRIKLISFTWRKIVLNAKFSSFKTLPTVPFKDMNNNRGLNIDSFHLRDFINSMGKDGVMNFAHQPNYYNKLPSVINVQNKAVFVPLRRDNPITYGTYFQYNKEILSESCVTGKPMGSYANTDFN</sequence>
<name>A0A0S4TD21_CRYHO</name>
<accession>A0A0S4TD21</accession>
<reference evidence="4 5" key="1">
    <citation type="submission" date="2014-11" db="EMBL/GenBank/DDBJ databases">
        <title>Comparative genomic analysis of Cryptosporidium hominis reveals occurrence of genetic recombination in virulent subtypes.</title>
        <authorList>
            <person name="Guo Y."/>
            <person name="Tang K."/>
            <person name="Frace M."/>
            <person name="Li N."/>
            <person name="Roellig D.M."/>
            <person name="Sammons S."/>
            <person name="Knipe K."/>
            <person name="Rowe L."/>
            <person name="Feng Y."/>
            <person name="Xiao L."/>
        </authorList>
    </citation>
    <scope>NUCLEOTIDE SEQUENCE [LARGE SCALE GENOMIC DNA]</scope>
    <source>
        <strain evidence="4">30976</strain>
    </source>
</reference>
<feature type="compositionally biased region" description="Low complexity" evidence="2">
    <location>
        <begin position="92"/>
        <end position="102"/>
    </location>
</feature>
<gene>
    <name evidence="3" type="ORF">CHUDEA3_3140</name>
    <name evidence="4" type="ORF">GY17_00002543</name>
</gene>
<reference evidence="4 5" key="3">
    <citation type="submission" date="2017-10" db="EMBL/GenBank/DDBJ databases">
        <title>Consistent, comparative and evidence-based genome annotation and re-annotation for the closely-related species, Cryptosporidium parvum, C. hominis and C. tyzzeri.</title>
        <authorList>
            <person name="Baptista R.P."/>
            <person name="Li Y."/>
            <person name="Sateriale A."/>
            <person name="Striepen B."/>
            <person name="Kissinger J.C."/>
        </authorList>
    </citation>
    <scope>NUCLEOTIDE SEQUENCE [LARGE SCALE GENOMIC DNA]</scope>
    <source>
        <strain evidence="4">30976</strain>
    </source>
</reference>
<protein>
    <submittedName>
        <fullName evidence="3">Uncharacterized protein</fullName>
    </submittedName>
</protein>
<feature type="coiled-coil region" evidence="1">
    <location>
        <begin position="252"/>
        <end position="349"/>
    </location>
</feature>
<keyword evidence="1" id="KW-0175">Coiled coil</keyword>
<dbReference type="EMBL" id="JTAI01000031">
    <property type="protein sequence ID" value="PPS93814.1"/>
    <property type="molecule type" value="Genomic_DNA"/>
</dbReference>
<feature type="compositionally biased region" description="Basic and acidic residues" evidence="2">
    <location>
        <begin position="29"/>
        <end position="65"/>
    </location>
</feature>
<keyword evidence="5" id="KW-1185">Reference proteome</keyword>
<dbReference type="Proteomes" id="UP001429100">
    <property type="component" value="Unassembled WGS sequence"/>
</dbReference>
<evidence type="ECO:0000256" key="1">
    <source>
        <dbReference type="SAM" id="Coils"/>
    </source>
</evidence>
<evidence type="ECO:0000313" key="4">
    <source>
        <dbReference type="EMBL" id="PPS93814.1"/>
    </source>
</evidence>
<dbReference type="VEuPathDB" id="CryptoDB:GY17_00002543"/>
<evidence type="ECO:0000256" key="2">
    <source>
        <dbReference type="SAM" id="MobiDB-lite"/>
    </source>
</evidence>
<dbReference type="OrthoDB" id="341170at2759"/>
<organism evidence="3">
    <name type="scientific">Cryptosporidium hominis</name>
    <dbReference type="NCBI Taxonomy" id="237895"/>
    <lineage>
        <taxon>Eukaryota</taxon>
        <taxon>Sar</taxon>
        <taxon>Alveolata</taxon>
        <taxon>Apicomplexa</taxon>
        <taxon>Conoidasida</taxon>
        <taxon>Coccidia</taxon>
        <taxon>Eucoccidiorida</taxon>
        <taxon>Eimeriorina</taxon>
        <taxon>Cryptosporidiidae</taxon>
        <taxon>Cryptosporidium</taxon>
    </lineage>
</organism>
<evidence type="ECO:0000313" key="3">
    <source>
        <dbReference type="EMBL" id="CUV05257.1"/>
    </source>
</evidence>
<dbReference type="VEuPathDB" id="CryptoDB:Chro.30356"/>
<dbReference type="AlphaFoldDB" id="A0A0S4TD21"/>
<proteinExistence type="predicted"/>
<feature type="compositionally biased region" description="Low complexity" evidence="2">
    <location>
        <begin position="75"/>
        <end position="85"/>
    </location>
</feature>
<dbReference type="VEuPathDB" id="CryptoDB:CHUDEA3_3140"/>